<proteinExistence type="predicted"/>
<keyword evidence="1" id="KW-0812">Transmembrane</keyword>
<sequence length="321" mass="36529">MQETPYQDSANPAAPFTFRDFELMHQWTSCTGESLASNPNMKYAMKEVMPRLAMSQIYLMHSIMAIAALHIAYLRPSEAYAYRLLAAHHENLALPLIRTAITCMNEENCHALYACGHMVLKYAFASPDSNLVFSDELGVVSEWVTLVRGSFSVNEFAMKWLSNGPFSSSLEKPVVLDVDLSQNPEDFRFAPLASVLEMHEGEDVEHCHEALLILRKLLTMAVAVDPPVTLMTIVYTWPYKISQRYIELVSKRIPEALLVLAHYCLLMKKIEDFWYMKGCAARILHQCQRDLSPEWWSLLDWPVSAIFDQEINDQSSIGSTP</sequence>
<gene>
    <name evidence="2" type="ORF">B7463_g4964</name>
</gene>
<protein>
    <submittedName>
        <fullName evidence="2">Uncharacterized protein</fullName>
    </submittedName>
</protein>
<feature type="transmembrane region" description="Helical" evidence="1">
    <location>
        <begin position="55"/>
        <end position="74"/>
    </location>
</feature>
<name>A0A3E2HD81_SCYLI</name>
<keyword evidence="1" id="KW-1133">Transmembrane helix</keyword>
<accession>A0A3E2HD81</accession>
<dbReference type="OMA" id="LVLAHYC"/>
<dbReference type="OrthoDB" id="5386330at2759"/>
<comment type="caution">
    <text evidence="2">The sequence shown here is derived from an EMBL/GenBank/DDBJ whole genome shotgun (WGS) entry which is preliminary data.</text>
</comment>
<dbReference type="Pfam" id="PF11951">
    <property type="entry name" value="Fungal_trans_2"/>
    <property type="match status" value="1"/>
</dbReference>
<evidence type="ECO:0000313" key="3">
    <source>
        <dbReference type="Proteomes" id="UP000258309"/>
    </source>
</evidence>
<reference evidence="2 3" key="1">
    <citation type="submission" date="2018-05" db="EMBL/GenBank/DDBJ databases">
        <title>Draft genome sequence of Scytalidium lignicola DSM 105466, a ubiquitous saprotrophic fungus.</title>
        <authorList>
            <person name="Buettner E."/>
            <person name="Gebauer A.M."/>
            <person name="Hofrichter M."/>
            <person name="Liers C."/>
            <person name="Kellner H."/>
        </authorList>
    </citation>
    <scope>NUCLEOTIDE SEQUENCE [LARGE SCALE GENOMIC DNA]</scope>
    <source>
        <strain evidence="2 3">DSM 105466</strain>
    </source>
</reference>
<organism evidence="2 3">
    <name type="scientific">Scytalidium lignicola</name>
    <name type="common">Hyphomycete</name>
    <dbReference type="NCBI Taxonomy" id="5539"/>
    <lineage>
        <taxon>Eukaryota</taxon>
        <taxon>Fungi</taxon>
        <taxon>Dikarya</taxon>
        <taxon>Ascomycota</taxon>
        <taxon>Pezizomycotina</taxon>
        <taxon>Leotiomycetes</taxon>
        <taxon>Leotiomycetes incertae sedis</taxon>
        <taxon>Scytalidium</taxon>
    </lineage>
</organism>
<feature type="non-terminal residue" evidence="2">
    <location>
        <position position="321"/>
    </location>
</feature>
<feature type="non-terminal residue" evidence="2">
    <location>
        <position position="1"/>
    </location>
</feature>
<keyword evidence="1" id="KW-0472">Membrane</keyword>
<keyword evidence="3" id="KW-1185">Reference proteome</keyword>
<dbReference type="Proteomes" id="UP000258309">
    <property type="component" value="Unassembled WGS sequence"/>
</dbReference>
<dbReference type="InterPro" id="IPR053157">
    <property type="entry name" value="Sterol_Uptake_Regulator"/>
</dbReference>
<dbReference type="EMBL" id="NCSJ02000077">
    <property type="protein sequence ID" value="RFU31376.1"/>
    <property type="molecule type" value="Genomic_DNA"/>
</dbReference>
<dbReference type="STRING" id="5539.A0A3E2HD81"/>
<dbReference type="GO" id="GO:0001228">
    <property type="term" value="F:DNA-binding transcription activator activity, RNA polymerase II-specific"/>
    <property type="evidence" value="ECO:0007669"/>
    <property type="project" value="TreeGrafter"/>
</dbReference>
<dbReference type="PANTHER" id="PTHR47784">
    <property type="entry name" value="STEROL UPTAKE CONTROL PROTEIN 2"/>
    <property type="match status" value="1"/>
</dbReference>
<evidence type="ECO:0000313" key="2">
    <source>
        <dbReference type="EMBL" id="RFU31376.1"/>
    </source>
</evidence>
<dbReference type="AlphaFoldDB" id="A0A3E2HD81"/>
<evidence type="ECO:0000256" key="1">
    <source>
        <dbReference type="SAM" id="Phobius"/>
    </source>
</evidence>
<dbReference type="InterPro" id="IPR021858">
    <property type="entry name" value="Fun_TF"/>
</dbReference>
<dbReference type="PANTHER" id="PTHR47784:SF5">
    <property type="entry name" value="STEROL UPTAKE CONTROL PROTEIN 2"/>
    <property type="match status" value="1"/>
</dbReference>